<keyword evidence="10" id="KW-0067">ATP-binding</keyword>
<evidence type="ECO:0000256" key="7">
    <source>
        <dbReference type="ARBA" id="ARBA00022676"/>
    </source>
</evidence>
<dbReference type="Pfam" id="PF01634">
    <property type="entry name" value="HisG"/>
    <property type="match status" value="2"/>
</dbReference>
<evidence type="ECO:0000256" key="4">
    <source>
        <dbReference type="ARBA" id="ARBA00011946"/>
    </source>
</evidence>
<evidence type="ECO:0000256" key="2">
    <source>
        <dbReference type="ARBA" id="ARBA00004496"/>
    </source>
</evidence>
<evidence type="ECO:0000256" key="1">
    <source>
        <dbReference type="ARBA" id="ARBA00000915"/>
    </source>
</evidence>
<sequence>GWGLGGYNRSMRSYRIGSKRFPELQAKVFNERDIPIQVAVGNYDLGICGLDWVEELSVKYPSSALVKIRDLGYGSGVLYLATSRSQSALTLAGLRSEGGIIRIASEYPNLAEHLALDLRLRRFSIFPLWGAAEVYPPENATLALVSRTTEEELLDCGLAPVSTLLHHSAFLIANKSSWEQKDLSDIMDSLNGGIPTAQERLARKVPAGESAVPSAPWTVGENTIRLALPDGHQQAPIAELLARADIQVHDYPSANGNRRPGTSLNGVVIKVIRPQDMPLQVANGNFDMAITGRDWLTDHLTMFPGSPVTELLDLKSGRVRMVAVVSRDIPADDVYGLRQVVASRTEPFRVASEYVNIADRYARENRLGMYKVVPTWGATEAFLPEDADMLIENTETGRTIS</sequence>
<dbReference type="SUPFAM" id="SSF53850">
    <property type="entry name" value="Periplasmic binding protein-like II"/>
    <property type="match status" value="2"/>
</dbReference>
<name>X0SCT8_9ZZZZ</name>
<comment type="subcellular location">
    <subcellularLocation>
        <location evidence="2">Cytoplasm</location>
    </subcellularLocation>
</comment>
<dbReference type="PANTHER" id="PTHR21403">
    <property type="entry name" value="ATP PHOSPHORIBOSYLTRANSFERASE ATP-PRTASE"/>
    <property type="match status" value="1"/>
</dbReference>
<evidence type="ECO:0000259" key="12">
    <source>
        <dbReference type="Pfam" id="PF01634"/>
    </source>
</evidence>
<evidence type="ECO:0000256" key="9">
    <source>
        <dbReference type="ARBA" id="ARBA00022741"/>
    </source>
</evidence>
<feature type="domain" description="ATP phosphoribosyltransferase catalytic" evidence="12">
    <location>
        <begin position="31"/>
        <end position="191"/>
    </location>
</feature>
<dbReference type="InterPro" id="IPR001348">
    <property type="entry name" value="ATP_PRibTrfase_HisG"/>
</dbReference>
<evidence type="ECO:0000256" key="11">
    <source>
        <dbReference type="ARBA" id="ARBA00023102"/>
    </source>
</evidence>
<comment type="catalytic activity">
    <reaction evidence="1">
        <text>1-(5-phospho-beta-D-ribosyl)-ATP + diphosphate = 5-phospho-alpha-D-ribose 1-diphosphate + ATP</text>
        <dbReference type="Rhea" id="RHEA:18473"/>
        <dbReference type="ChEBI" id="CHEBI:30616"/>
        <dbReference type="ChEBI" id="CHEBI:33019"/>
        <dbReference type="ChEBI" id="CHEBI:58017"/>
        <dbReference type="ChEBI" id="CHEBI:73183"/>
        <dbReference type="EC" id="2.4.2.17"/>
    </reaction>
</comment>
<reference evidence="13" key="1">
    <citation type="journal article" date="2014" name="Front. Microbiol.">
        <title>High frequency of phylogenetically diverse reductive dehalogenase-homologous genes in deep subseafloor sedimentary metagenomes.</title>
        <authorList>
            <person name="Kawai M."/>
            <person name="Futagami T."/>
            <person name="Toyoda A."/>
            <person name="Takaki Y."/>
            <person name="Nishi S."/>
            <person name="Hori S."/>
            <person name="Arai W."/>
            <person name="Tsubouchi T."/>
            <person name="Morono Y."/>
            <person name="Uchiyama I."/>
            <person name="Ito T."/>
            <person name="Fujiyama A."/>
            <person name="Inagaki F."/>
            <person name="Takami H."/>
        </authorList>
    </citation>
    <scope>NUCLEOTIDE SEQUENCE</scope>
    <source>
        <strain evidence="13">Expedition CK06-06</strain>
    </source>
</reference>
<keyword evidence="8" id="KW-0808">Transferase</keyword>
<keyword evidence="7" id="KW-0328">Glycosyltransferase</keyword>
<dbReference type="GO" id="GO:0005737">
    <property type="term" value="C:cytoplasm"/>
    <property type="evidence" value="ECO:0007669"/>
    <property type="project" value="UniProtKB-SubCell"/>
</dbReference>
<keyword evidence="9" id="KW-0547">Nucleotide-binding</keyword>
<evidence type="ECO:0000256" key="5">
    <source>
        <dbReference type="ARBA" id="ARBA00022490"/>
    </source>
</evidence>
<evidence type="ECO:0000256" key="6">
    <source>
        <dbReference type="ARBA" id="ARBA00022605"/>
    </source>
</evidence>
<dbReference type="InterPro" id="IPR013820">
    <property type="entry name" value="ATP_PRibTrfase_cat"/>
</dbReference>
<evidence type="ECO:0000256" key="8">
    <source>
        <dbReference type="ARBA" id="ARBA00022679"/>
    </source>
</evidence>
<comment type="caution">
    <text evidence="13">The sequence shown here is derived from an EMBL/GenBank/DDBJ whole genome shotgun (WGS) entry which is preliminary data.</text>
</comment>
<feature type="non-terminal residue" evidence="13">
    <location>
        <position position="1"/>
    </location>
</feature>
<evidence type="ECO:0000313" key="13">
    <source>
        <dbReference type="EMBL" id="GAF78834.1"/>
    </source>
</evidence>
<gene>
    <name evidence="13" type="ORF">S01H1_13802</name>
</gene>
<comment type="pathway">
    <text evidence="3">Amino-acid biosynthesis; L-histidine biosynthesis; L-histidine from 5-phospho-alpha-D-ribose 1-diphosphate: step 1/9.</text>
</comment>
<dbReference type="PANTHER" id="PTHR21403:SF10">
    <property type="entry name" value="ATP PHOSPHORIBOSYLTRANSFERASE"/>
    <property type="match status" value="1"/>
</dbReference>
<dbReference type="GO" id="GO:0005524">
    <property type="term" value="F:ATP binding"/>
    <property type="evidence" value="ECO:0007669"/>
    <property type="project" value="UniProtKB-KW"/>
</dbReference>
<dbReference type="GO" id="GO:0003879">
    <property type="term" value="F:ATP phosphoribosyltransferase activity"/>
    <property type="evidence" value="ECO:0007669"/>
    <property type="project" value="UniProtKB-EC"/>
</dbReference>
<feature type="domain" description="ATP phosphoribosyltransferase catalytic" evidence="12">
    <location>
        <begin position="273"/>
        <end position="400"/>
    </location>
</feature>
<dbReference type="EMBL" id="BARS01007137">
    <property type="protein sequence ID" value="GAF78834.1"/>
    <property type="molecule type" value="Genomic_DNA"/>
</dbReference>
<protein>
    <recommendedName>
        <fullName evidence="4">ATP phosphoribosyltransferase</fullName>
        <ecNumber evidence="4">2.4.2.17</ecNumber>
    </recommendedName>
</protein>
<dbReference type="Gene3D" id="3.40.190.10">
    <property type="entry name" value="Periplasmic binding protein-like II"/>
    <property type="match status" value="4"/>
</dbReference>
<dbReference type="GO" id="GO:0000105">
    <property type="term" value="P:L-histidine biosynthetic process"/>
    <property type="evidence" value="ECO:0007669"/>
    <property type="project" value="UniProtKB-UniPathway"/>
</dbReference>
<evidence type="ECO:0000256" key="3">
    <source>
        <dbReference type="ARBA" id="ARBA00004667"/>
    </source>
</evidence>
<organism evidence="13">
    <name type="scientific">marine sediment metagenome</name>
    <dbReference type="NCBI Taxonomy" id="412755"/>
    <lineage>
        <taxon>unclassified sequences</taxon>
        <taxon>metagenomes</taxon>
        <taxon>ecological metagenomes</taxon>
    </lineage>
</organism>
<dbReference type="UniPathway" id="UPA00031">
    <property type="reaction ID" value="UER00006"/>
</dbReference>
<evidence type="ECO:0000256" key="10">
    <source>
        <dbReference type="ARBA" id="ARBA00022840"/>
    </source>
</evidence>
<accession>X0SCT8</accession>
<feature type="non-terminal residue" evidence="13">
    <location>
        <position position="401"/>
    </location>
</feature>
<proteinExistence type="predicted"/>
<dbReference type="AlphaFoldDB" id="X0SCT8"/>
<keyword evidence="11" id="KW-0368">Histidine biosynthesis</keyword>
<keyword evidence="6" id="KW-0028">Amino-acid biosynthesis</keyword>
<keyword evidence="5" id="KW-0963">Cytoplasm</keyword>
<dbReference type="EC" id="2.4.2.17" evidence="4"/>
<dbReference type="NCBIfam" id="TIGR00070">
    <property type="entry name" value="hisG"/>
    <property type="match status" value="2"/>
</dbReference>